<keyword evidence="1" id="KW-0812">Transmembrane</keyword>
<name>A0A6A6KY92_HEVBR</name>
<keyword evidence="4" id="KW-1185">Reference proteome</keyword>
<feature type="transmembrane region" description="Helical" evidence="1">
    <location>
        <begin position="50"/>
        <end position="69"/>
    </location>
</feature>
<dbReference type="InterPro" id="IPR025315">
    <property type="entry name" value="DUF4220"/>
</dbReference>
<dbReference type="PANTHER" id="PTHR31325">
    <property type="entry name" value="OS01G0798800 PROTEIN-RELATED"/>
    <property type="match status" value="1"/>
</dbReference>
<dbReference type="AlphaFoldDB" id="A0A6A6KY92"/>
<evidence type="ECO:0000256" key="1">
    <source>
        <dbReference type="SAM" id="Phobius"/>
    </source>
</evidence>
<feature type="transmembrane region" description="Helical" evidence="1">
    <location>
        <begin position="232"/>
        <end position="253"/>
    </location>
</feature>
<keyword evidence="1" id="KW-0472">Membrane</keyword>
<sequence length="458" mass="52991">MFNSQSNPSDDYLCSYENGDLLAFWAPFLLVHLGGPDTITAFSVEDNQLWLRHLLAFITQAVATGYVFIKTLPRNRVMIPTTLLFIAGIIKFLERTSSLYFASKDKFRDSMLRNPDPSVNYAKLSEVLSEKPNEIRKKKISKPEGETEVMDMRQEKRGLDDVKVVEEAYEFFKIFKRLIVDLILSFKERDESRNFFNSISAEDAFKVIAGELNLFYEVLYTRVVIVHSKWGMFFHFISFCSVVVSLTIFHFQVKKYAFDKFGVKLTYSLLFGAIGLDILSFFMAIFSNWIVVTVLEEFTRPRERSPHWALNLFRISPQWALSLFGNFISLKKSKKVDLEPDKHTTLTAASFSHVDRLIDLVGLKDFLDEITYVSSEPLTMELCEYIFGELQKRSRLIDDAETVRKICSARGDWVLQNNGLDKQRSDELISYVLAVPYDEHPDVHIATELLINDKKERK</sequence>
<dbReference type="Proteomes" id="UP000467840">
    <property type="component" value="Chromosome 7"/>
</dbReference>
<gene>
    <name evidence="3" type="ORF">GH714_002543</name>
</gene>
<comment type="caution">
    <text evidence="3">The sequence shown here is derived from an EMBL/GenBank/DDBJ whole genome shotgun (WGS) entry which is preliminary data.</text>
</comment>
<evidence type="ECO:0000313" key="3">
    <source>
        <dbReference type="EMBL" id="KAF2293537.1"/>
    </source>
</evidence>
<evidence type="ECO:0000313" key="4">
    <source>
        <dbReference type="Proteomes" id="UP000467840"/>
    </source>
</evidence>
<dbReference type="EMBL" id="JAAGAX010000013">
    <property type="protein sequence ID" value="KAF2293537.1"/>
    <property type="molecule type" value="Genomic_DNA"/>
</dbReference>
<protein>
    <recommendedName>
        <fullName evidence="2">DUF4220 domain-containing protein</fullName>
    </recommendedName>
</protein>
<proteinExistence type="predicted"/>
<organism evidence="3 4">
    <name type="scientific">Hevea brasiliensis</name>
    <name type="common">Para rubber tree</name>
    <name type="synonym">Siphonia brasiliensis</name>
    <dbReference type="NCBI Taxonomy" id="3981"/>
    <lineage>
        <taxon>Eukaryota</taxon>
        <taxon>Viridiplantae</taxon>
        <taxon>Streptophyta</taxon>
        <taxon>Embryophyta</taxon>
        <taxon>Tracheophyta</taxon>
        <taxon>Spermatophyta</taxon>
        <taxon>Magnoliopsida</taxon>
        <taxon>eudicotyledons</taxon>
        <taxon>Gunneridae</taxon>
        <taxon>Pentapetalae</taxon>
        <taxon>rosids</taxon>
        <taxon>fabids</taxon>
        <taxon>Malpighiales</taxon>
        <taxon>Euphorbiaceae</taxon>
        <taxon>Crotonoideae</taxon>
        <taxon>Micrandreae</taxon>
        <taxon>Hevea</taxon>
    </lineage>
</organism>
<feature type="domain" description="DUF4220" evidence="2">
    <location>
        <begin position="18"/>
        <end position="306"/>
    </location>
</feature>
<dbReference type="Pfam" id="PF13968">
    <property type="entry name" value="DUF4220"/>
    <property type="match status" value="1"/>
</dbReference>
<accession>A0A6A6KY92</accession>
<reference evidence="3 4" key="1">
    <citation type="journal article" date="2020" name="Mol. Plant">
        <title>The Chromosome-Based Rubber Tree Genome Provides New Insights into Spurge Genome Evolution and Rubber Biosynthesis.</title>
        <authorList>
            <person name="Liu J."/>
            <person name="Shi C."/>
            <person name="Shi C.C."/>
            <person name="Li W."/>
            <person name="Zhang Q.J."/>
            <person name="Zhang Y."/>
            <person name="Li K."/>
            <person name="Lu H.F."/>
            <person name="Shi C."/>
            <person name="Zhu S.T."/>
            <person name="Xiao Z.Y."/>
            <person name="Nan H."/>
            <person name="Yue Y."/>
            <person name="Zhu X.G."/>
            <person name="Wu Y."/>
            <person name="Hong X.N."/>
            <person name="Fan G.Y."/>
            <person name="Tong Y."/>
            <person name="Zhang D."/>
            <person name="Mao C.L."/>
            <person name="Liu Y.L."/>
            <person name="Hao S.J."/>
            <person name="Liu W.Q."/>
            <person name="Lv M.Q."/>
            <person name="Zhang H.B."/>
            <person name="Liu Y."/>
            <person name="Hu-Tang G.R."/>
            <person name="Wang J.P."/>
            <person name="Wang J.H."/>
            <person name="Sun Y.H."/>
            <person name="Ni S.B."/>
            <person name="Chen W.B."/>
            <person name="Zhang X.C."/>
            <person name="Jiao Y.N."/>
            <person name="Eichler E.E."/>
            <person name="Li G.H."/>
            <person name="Liu X."/>
            <person name="Gao L.Z."/>
        </authorList>
    </citation>
    <scope>NUCLEOTIDE SEQUENCE [LARGE SCALE GENOMIC DNA]</scope>
    <source>
        <strain evidence="4">cv. GT1</strain>
        <tissue evidence="3">Leaf</tissue>
    </source>
</reference>
<keyword evidence="1" id="KW-1133">Transmembrane helix</keyword>
<feature type="transmembrane region" description="Helical" evidence="1">
    <location>
        <begin position="265"/>
        <end position="292"/>
    </location>
</feature>
<evidence type="ECO:0000259" key="2">
    <source>
        <dbReference type="Pfam" id="PF13968"/>
    </source>
</evidence>